<dbReference type="KEGG" id="fgi:OP10G_1083"/>
<dbReference type="Proteomes" id="UP000027982">
    <property type="component" value="Chromosome"/>
</dbReference>
<dbReference type="AlphaFoldDB" id="A0A068NLV2"/>
<sequence length="745" mass="83688">MLSTFAFALILAHRRDAPIHTPYAKSERLGISGASLSAPKVPRLGLEEIQVDAHGTFENPFDPEDVALDAHVIPPSGQAYDLPGFFYQPFGRELSAGKEVLSPSGSPKWLVRIAPKEVGEHRVELTFRDRTGVSKRTGIHFMATEGTQHGMIRVSPRDRRYFEYDDGSAYYPVGSNVCWGGDPGTFNYDQWFSDYGKQKANYARLWLSPFWTTFALDVPGKPEEGKGMGQFDLGNAWRLDYVLDLARQNGLNLQLCIESYNILRNTDAYPWWPKTPHNRENGGPLRIWSDFWTDPEMDRLFKTKLRYLVARYSAFSNVFSWEMWNEVDIVQDFNVDLVRDWHRRMGAELHRIDPYAHPVTTSVGNTMGIRDLELIPELDYFQTHHYGSPDLAGTVLLQQSRKAWGRPHLIGEVGADASGSREKDDPTGIQIHDPMWASVACGVSGAASPWWWDNLTAPNGLYPIFGAVARFVDGIDWPGEAFQLNDITFAYQSEPTKRQYKDLIFEGGPIDWGKSRANQPKTLTVSPSGVQGPLPLAGIQHGVVNHPDLHNPVRFKVNLPRPTRFEVIVGDVSGFGGATLKVELDGERIMTRDFADTDTSTETLTKYSGRYGFTVPAGAHTIRVENVGKDWFMASYRFVALTPRSKPPIDGWCIVGNDTVLAWFRPEGRTWQRLAVMKEKLPPVPPTMIGLAGLASGTWTVEYWDTWKGIVLSTRTVTVPRTGKVRVPLPGFDGDLAVKMRKGRR</sequence>
<evidence type="ECO:0000313" key="1">
    <source>
        <dbReference type="EMBL" id="AIE84451.1"/>
    </source>
</evidence>
<keyword evidence="2" id="KW-1185">Reference proteome</keyword>
<dbReference type="RefSeq" id="WP_025226912.1">
    <property type="nucleotide sequence ID" value="NZ_CP007139.1"/>
</dbReference>
<dbReference type="InterPro" id="IPR013783">
    <property type="entry name" value="Ig-like_fold"/>
</dbReference>
<name>A0A068NLV2_FIMGI</name>
<proteinExistence type="predicted"/>
<dbReference type="eggNOG" id="COG3934">
    <property type="taxonomic scope" value="Bacteria"/>
</dbReference>
<protein>
    <submittedName>
        <fullName evidence="1">Uncharacterized protein</fullName>
    </submittedName>
</protein>
<dbReference type="HOGENOM" id="CLU_011473_0_0_0"/>
<evidence type="ECO:0000313" key="2">
    <source>
        <dbReference type="Proteomes" id="UP000027982"/>
    </source>
</evidence>
<dbReference type="EMBL" id="CP007139">
    <property type="protein sequence ID" value="AIE84451.1"/>
    <property type="molecule type" value="Genomic_DNA"/>
</dbReference>
<dbReference type="OrthoDB" id="9802444at2"/>
<dbReference type="SUPFAM" id="SSF51445">
    <property type="entry name" value="(Trans)glycosidases"/>
    <property type="match status" value="1"/>
</dbReference>
<dbReference type="InterPro" id="IPR017853">
    <property type="entry name" value="GH"/>
</dbReference>
<dbReference type="Gene3D" id="3.20.20.80">
    <property type="entry name" value="Glycosidases"/>
    <property type="match status" value="1"/>
</dbReference>
<reference evidence="1 2" key="1">
    <citation type="journal article" date="2014" name="PLoS ONE">
        <title>The first complete genome sequence of the class fimbriimonadia in the phylum armatimonadetes.</title>
        <authorList>
            <person name="Hu Z.Y."/>
            <person name="Wang Y.Z."/>
            <person name="Im W.T."/>
            <person name="Wang S.Y."/>
            <person name="Zhao G.P."/>
            <person name="Zheng H.J."/>
            <person name="Quan Z.X."/>
        </authorList>
    </citation>
    <scope>NUCLEOTIDE SEQUENCE [LARGE SCALE GENOMIC DNA]</scope>
    <source>
        <strain evidence="1">Gsoil 348</strain>
    </source>
</reference>
<accession>A0A068NLV2</accession>
<organism evidence="1 2">
    <name type="scientific">Fimbriimonas ginsengisoli Gsoil 348</name>
    <dbReference type="NCBI Taxonomy" id="661478"/>
    <lineage>
        <taxon>Bacteria</taxon>
        <taxon>Bacillati</taxon>
        <taxon>Armatimonadota</taxon>
        <taxon>Fimbriimonadia</taxon>
        <taxon>Fimbriimonadales</taxon>
        <taxon>Fimbriimonadaceae</taxon>
        <taxon>Fimbriimonas</taxon>
    </lineage>
</organism>
<dbReference type="Gene3D" id="2.60.40.10">
    <property type="entry name" value="Immunoglobulins"/>
    <property type="match status" value="1"/>
</dbReference>
<gene>
    <name evidence="1" type="ORF">OP10G_1083</name>
</gene>
<dbReference type="STRING" id="661478.OP10G_1083"/>